<feature type="signal peptide" evidence="3">
    <location>
        <begin position="1"/>
        <end position="23"/>
    </location>
</feature>
<dbReference type="PANTHER" id="PTHR30203:SF33">
    <property type="entry name" value="BLR4455 PROTEIN"/>
    <property type="match status" value="1"/>
</dbReference>
<proteinExistence type="inferred from homology"/>
<comment type="function">
    <text evidence="2">CyaE is necessary for transport of calmodulin-sensitive adenylate cyclase-hemolysin (cyclolysin).</text>
</comment>
<protein>
    <recommendedName>
        <fullName evidence="2">Protein CyaE</fullName>
    </recommendedName>
</protein>
<dbReference type="Gene3D" id="2.20.200.10">
    <property type="entry name" value="Outer membrane efflux proteins (OEP)"/>
    <property type="match status" value="1"/>
</dbReference>
<keyword evidence="5" id="KW-1185">Reference proteome</keyword>
<dbReference type="InterPro" id="IPR028351">
    <property type="entry name" value="CyaE"/>
</dbReference>
<gene>
    <name evidence="4" type="ORF">CBP12_11680</name>
</gene>
<accession>A0A1Y0CZI8</accession>
<name>A0A1Y0CZI8_9GAMM</name>
<dbReference type="EMBL" id="CP021376">
    <property type="protein sequence ID" value="ART80729.1"/>
    <property type="molecule type" value="Genomic_DNA"/>
</dbReference>
<organism evidence="4 5">
    <name type="scientific">Oceanisphaera avium</name>
    <dbReference type="NCBI Taxonomy" id="1903694"/>
    <lineage>
        <taxon>Bacteria</taxon>
        <taxon>Pseudomonadati</taxon>
        <taxon>Pseudomonadota</taxon>
        <taxon>Gammaproteobacteria</taxon>
        <taxon>Aeromonadales</taxon>
        <taxon>Aeromonadaceae</taxon>
        <taxon>Oceanisphaera</taxon>
    </lineage>
</organism>
<evidence type="ECO:0000313" key="4">
    <source>
        <dbReference type="EMBL" id="ART80729.1"/>
    </source>
</evidence>
<dbReference type="PANTHER" id="PTHR30203">
    <property type="entry name" value="OUTER MEMBRANE CATION EFFLUX PROTEIN"/>
    <property type="match status" value="1"/>
</dbReference>
<dbReference type="SUPFAM" id="SSF56954">
    <property type="entry name" value="Outer membrane efflux proteins (OEP)"/>
    <property type="match status" value="1"/>
</dbReference>
<keyword evidence="2" id="KW-0472">Membrane</keyword>
<dbReference type="InterPro" id="IPR003423">
    <property type="entry name" value="OMP_efflux"/>
</dbReference>
<dbReference type="PROSITE" id="PS51257">
    <property type="entry name" value="PROKAR_LIPOPROTEIN"/>
    <property type="match status" value="1"/>
</dbReference>
<evidence type="ECO:0000256" key="2">
    <source>
        <dbReference type="PIRNR" id="PIRNR001892"/>
    </source>
</evidence>
<reference evidence="5" key="1">
    <citation type="submission" date="2017-05" db="EMBL/GenBank/DDBJ databases">
        <authorList>
            <person name="Sung H."/>
        </authorList>
    </citation>
    <scope>NUCLEOTIDE SEQUENCE [LARGE SCALE GENOMIC DNA]</scope>
    <source>
        <strain evidence="5">AMac2203</strain>
    </source>
</reference>
<evidence type="ECO:0000256" key="1">
    <source>
        <dbReference type="ARBA" id="ARBA00007613"/>
    </source>
</evidence>
<evidence type="ECO:0000256" key="3">
    <source>
        <dbReference type="SAM" id="SignalP"/>
    </source>
</evidence>
<comment type="similarity">
    <text evidence="1 2">Belongs to the outer membrane factor (OMF) (TC 1.B.17) family.</text>
</comment>
<dbReference type="RefSeq" id="WP_232455068.1">
    <property type="nucleotide sequence ID" value="NZ_CP021376.1"/>
</dbReference>
<dbReference type="InterPro" id="IPR010131">
    <property type="entry name" value="MdtP/NodT-like"/>
</dbReference>
<keyword evidence="3" id="KW-0732">Signal</keyword>
<dbReference type="GO" id="GO:0009279">
    <property type="term" value="C:cell outer membrane"/>
    <property type="evidence" value="ECO:0007669"/>
    <property type="project" value="UniProtKB-SubCell"/>
</dbReference>
<keyword evidence="2" id="KW-0204">Cytolysis</keyword>
<sequence>MRMFSWPLALVFAALLLAGCANSPHTERPAISQNMAADWNTSPLAQGQKQRLHQAWWLEFNSATLTDLISQALSANPDVRIAAERIRQAEAQVQAANATLFPSLNLGAGSDKSWQEPSSGSSTSRANTTANLGISYELDLWGKLKAERQAATAGVAISKYDLASAQLTLTTGVANAWFQLLTLTERVKINEENLKIAQQNLTIVEAKYKYGAAAVSDVYRQRGVVNNQIASLLPLREQRRQTVSALAILLGQAPQGYQLAGEPLSDINLPTLDAGLPSQLLHRRPDLAAAEAQLRAADANLHAARAALLPTVSLTGSGGLASAALLSLANPSQTLALGASLSQSIFDGGRKRSQIKVSEARRRELIEQYRKSILQALKETEDALGNINLSQQQLAKQRDIVSDAERTLTIAEQRYQAGADELLSLLDAQRSLFSAQEQQANLRQSQLNATLDLIKALGGGWTQPNEQH</sequence>
<dbReference type="Pfam" id="PF02321">
    <property type="entry name" value="OEP"/>
    <property type="match status" value="2"/>
</dbReference>
<dbReference type="KEGG" id="ocm:CBP12_11680"/>
<dbReference type="Proteomes" id="UP000243793">
    <property type="component" value="Chromosome"/>
</dbReference>
<dbReference type="AlphaFoldDB" id="A0A1Y0CZI8"/>
<keyword evidence="2" id="KW-0998">Cell outer membrane</keyword>
<feature type="chain" id="PRO_5012010701" description="Protein CyaE" evidence="3">
    <location>
        <begin position="24"/>
        <end position="468"/>
    </location>
</feature>
<dbReference type="NCBIfam" id="TIGR01845">
    <property type="entry name" value="outer_NodT"/>
    <property type="match status" value="1"/>
</dbReference>
<dbReference type="GO" id="GO:0031640">
    <property type="term" value="P:killing of cells of another organism"/>
    <property type="evidence" value="ECO:0007669"/>
    <property type="project" value="UniProtKB-KW"/>
</dbReference>
<keyword evidence="2" id="KW-0813">Transport</keyword>
<comment type="subcellular location">
    <subcellularLocation>
        <location evidence="2">Cell outer membrane</location>
        <topology evidence="2">Peripheral membrane protein</topology>
    </subcellularLocation>
</comment>
<dbReference type="GO" id="GO:0015562">
    <property type="term" value="F:efflux transmembrane transporter activity"/>
    <property type="evidence" value="ECO:0007669"/>
    <property type="project" value="InterPro"/>
</dbReference>
<dbReference type="PIRSF" id="PIRSF001892">
    <property type="entry name" value="CyaE"/>
    <property type="match status" value="1"/>
</dbReference>
<evidence type="ECO:0000313" key="5">
    <source>
        <dbReference type="Proteomes" id="UP000243793"/>
    </source>
</evidence>
<keyword evidence="2" id="KW-0354">Hemolysis</keyword>
<dbReference type="Gene3D" id="1.20.1600.10">
    <property type="entry name" value="Outer membrane efflux proteins (OEP)"/>
    <property type="match status" value="1"/>
</dbReference>